<proteinExistence type="predicted"/>
<dbReference type="Proteomes" id="UP000694423">
    <property type="component" value="Unplaced"/>
</dbReference>
<sequence length="99" mass="11004">FPYMSKQTDGKQCRNLKGKITKGGSLLSGENPGDGTQKSNAIRGSQRKLFEDLQQNTIQPRTQEKTCPPGLDWCCISSLCISLSIPQTSSSPRFWFHGR</sequence>
<dbReference type="Ensembl" id="ENSDNVT00000033093.1">
    <property type="protein sequence ID" value="ENSDNVP00000027415.1"/>
    <property type="gene ID" value="ENSDNVG00000019040.1"/>
</dbReference>
<reference evidence="2" key="1">
    <citation type="submission" date="2025-08" db="UniProtKB">
        <authorList>
            <consortium name="Ensembl"/>
        </authorList>
    </citation>
    <scope>IDENTIFICATION</scope>
</reference>
<evidence type="ECO:0000313" key="2">
    <source>
        <dbReference type="Ensembl" id="ENSDNVP00000027415.1"/>
    </source>
</evidence>
<reference evidence="2" key="2">
    <citation type="submission" date="2025-09" db="UniProtKB">
        <authorList>
            <consortium name="Ensembl"/>
        </authorList>
    </citation>
    <scope>IDENTIFICATION</scope>
</reference>
<keyword evidence="3" id="KW-1185">Reference proteome</keyword>
<protein>
    <submittedName>
        <fullName evidence="2">Uncharacterized protein</fullName>
    </submittedName>
</protein>
<organism evidence="2 3">
    <name type="scientific">Dromaius novaehollandiae</name>
    <name type="common">Emu</name>
    <dbReference type="NCBI Taxonomy" id="8790"/>
    <lineage>
        <taxon>Eukaryota</taxon>
        <taxon>Metazoa</taxon>
        <taxon>Chordata</taxon>
        <taxon>Craniata</taxon>
        <taxon>Vertebrata</taxon>
        <taxon>Euteleostomi</taxon>
        <taxon>Archelosauria</taxon>
        <taxon>Archosauria</taxon>
        <taxon>Dinosauria</taxon>
        <taxon>Saurischia</taxon>
        <taxon>Theropoda</taxon>
        <taxon>Coelurosauria</taxon>
        <taxon>Aves</taxon>
        <taxon>Palaeognathae</taxon>
        <taxon>Casuariiformes</taxon>
        <taxon>Dromaiidae</taxon>
        <taxon>Dromaius</taxon>
    </lineage>
</organism>
<evidence type="ECO:0000256" key="1">
    <source>
        <dbReference type="SAM" id="MobiDB-lite"/>
    </source>
</evidence>
<name>A0A8C4PEL5_DRONO</name>
<feature type="region of interest" description="Disordered" evidence="1">
    <location>
        <begin position="1"/>
        <end position="40"/>
    </location>
</feature>
<dbReference type="AlphaFoldDB" id="A0A8C4PEL5"/>
<accession>A0A8C4PEL5</accession>
<evidence type="ECO:0000313" key="3">
    <source>
        <dbReference type="Proteomes" id="UP000694423"/>
    </source>
</evidence>